<evidence type="ECO:0000313" key="2">
    <source>
        <dbReference type="EMBL" id="SPR97485.1"/>
    </source>
</evidence>
<proteinExistence type="predicted"/>
<reference evidence="2 3" key="1">
    <citation type="submission" date="2018-01" db="EMBL/GenBank/DDBJ databases">
        <authorList>
            <person name="Gaut B.S."/>
            <person name="Morton B.R."/>
            <person name="Clegg M.T."/>
            <person name="Duvall M.R."/>
        </authorList>
    </citation>
    <scope>NUCLEOTIDE SEQUENCE [LARGE SCALE GENOMIC DNA]</scope>
    <source>
        <strain evidence="2">Cupriavidus taiwanensis cmp 52</strain>
    </source>
</reference>
<dbReference type="AlphaFoldDB" id="A0A375IWY1"/>
<name>A0A375IWY1_9BURK</name>
<feature type="region of interest" description="Disordered" evidence="1">
    <location>
        <begin position="1"/>
        <end position="21"/>
    </location>
</feature>
<dbReference type="EMBL" id="OVTA01000009">
    <property type="protein sequence ID" value="SPR97485.1"/>
    <property type="molecule type" value="Genomic_DNA"/>
</dbReference>
<sequence>MIQMATGPENQGLAGREITTRGNGLKQAGHGVASAWILALAGLPRARRQRAFAIPNS</sequence>
<accession>A0A375IWY1</accession>
<dbReference type="Proteomes" id="UP000256805">
    <property type="component" value="Unassembled WGS sequence"/>
</dbReference>
<protein>
    <submittedName>
        <fullName evidence="2">Uncharacterized protein</fullName>
    </submittedName>
</protein>
<evidence type="ECO:0000313" key="3">
    <source>
        <dbReference type="Proteomes" id="UP000256805"/>
    </source>
</evidence>
<evidence type="ECO:0000256" key="1">
    <source>
        <dbReference type="SAM" id="MobiDB-lite"/>
    </source>
</evidence>
<gene>
    <name evidence="2" type="ORF">CBM2634_A170215</name>
</gene>
<organism evidence="2 3">
    <name type="scientific">Cupriavidus taiwanensis</name>
    <dbReference type="NCBI Taxonomy" id="164546"/>
    <lineage>
        <taxon>Bacteria</taxon>
        <taxon>Pseudomonadati</taxon>
        <taxon>Pseudomonadota</taxon>
        <taxon>Betaproteobacteria</taxon>
        <taxon>Burkholderiales</taxon>
        <taxon>Burkholderiaceae</taxon>
        <taxon>Cupriavidus</taxon>
    </lineage>
</organism>